<proteinExistence type="predicted"/>
<organism evidence="2 3">
    <name type="scientific">Penicillium brasilianum</name>
    <dbReference type="NCBI Taxonomy" id="104259"/>
    <lineage>
        <taxon>Eukaryota</taxon>
        <taxon>Fungi</taxon>
        <taxon>Dikarya</taxon>
        <taxon>Ascomycota</taxon>
        <taxon>Pezizomycotina</taxon>
        <taxon>Eurotiomycetes</taxon>
        <taxon>Eurotiomycetidae</taxon>
        <taxon>Eurotiales</taxon>
        <taxon>Aspergillaceae</taxon>
        <taxon>Penicillium</taxon>
    </lineage>
</organism>
<evidence type="ECO:0000313" key="2">
    <source>
        <dbReference type="EMBL" id="CEJ62646.1"/>
    </source>
</evidence>
<reference evidence="3" key="1">
    <citation type="journal article" date="2015" name="Genome Announc.">
        <title>Draft genome sequence of the fungus Penicillium brasilianum MG11.</title>
        <authorList>
            <person name="Horn F."/>
            <person name="Linde J."/>
            <person name="Mattern D.J."/>
            <person name="Walther G."/>
            <person name="Guthke R."/>
            <person name="Brakhage A.A."/>
            <person name="Valiante V."/>
        </authorList>
    </citation>
    <scope>NUCLEOTIDE SEQUENCE [LARGE SCALE GENOMIC DNA]</scope>
    <source>
        <strain evidence="3">MG11</strain>
    </source>
</reference>
<dbReference type="AlphaFoldDB" id="A0A0F7U327"/>
<sequence>MLGCSCAWPHLSAATPDSPVQKCLAPEPGLPVQHLAPSMALAACIVGPSGHWREPSQPSNNFYSLWLLTQDTHLPQAAASNTSSPMSESYSTRSTPEFHPTPNTPLSPAALDTGSWCRGEPREVGL</sequence>
<feature type="region of interest" description="Disordered" evidence="1">
    <location>
        <begin position="76"/>
        <end position="126"/>
    </location>
</feature>
<accession>A0A0F7U327</accession>
<dbReference type="STRING" id="104259.A0A0F7U327"/>
<dbReference type="Proteomes" id="UP000042958">
    <property type="component" value="Unassembled WGS sequence"/>
</dbReference>
<dbReference type="EMBL" id="CDHK01000019">
    <property type="protein sequence ID" value="CEJ62646.1"/>
    <property type="molecule type" value="Genomic_DNA"/>
</dbReference>
<feature type="compositionally biased region" description="Polar residues" evidence="1">
    <location>
        <begin position="76"/>
        <end position="95"/>
    </location>
</feature>
<gene>
    <name evidence="2" type="ORF">PMG11_11141</name>
</gene>
<keyword evidence="3" id="KW-1185">Reference proteome</keyword>
<protein>
    <submittedName>
        <fullName evidence="2">Uncharacterized protein</fullName>
    </submittedName>
</protein>
<name>A0A0F7U327_PENBI</name>
<evidence type="ECO:0000313" key="3">
    <source>
        <dbReference type="Proteomes" id="UP000042958"/>
    </source>
</evidence>
<evidence type="ECO:0000256" key="1">
    <source>
        <dbReference type="SAM" id="MobiDB-lite"/>
    </source>
</evidence>